<dbReference type="AlphaFoldDB" id="J3PAX9"/>
<evidence type="ECO:0000313" key="3">
    <source>
        <dbReference type="EnsemblFungi" id="EJT71395"/>
    </source>
</evidence>
<feature type="compositionally biased region" description="Basic and acidic residues" evidence="1">
    <location>
        <begin position="189"/>
        <end position="217"/>
    </location>
</feature>
<dbReference type="HOGENOM" id="CLU_1214834_0_0_1"/>
<accession>J3PAX9</accession>
<proteinExistence type="predicted"/>
<feature type="compositionally biased region" description="Basic residues" evidence="1">
    <location>
        <begin position="219"/>
        <end position="228"/>
    </location>
</feature>
<feature type="compositionally biased region" description="Basic residues" evidence="1">
    <location>
        <begin position="11"/>
        <end position="26"/>
    </location>
</feature>
<protein>
    <submittedName>
        <fullName evidence="2 3">Uncharacterized protein</fullName>
    </submittedName>
</protein>
<gene>
    <name evidence="3" type="primary">20351112</name>
    <name evidence="2" type="ORF">GGTG_10654</name>
</gene>
<reference evidence="3" key="4">
    <citation type="journal article" date="2015" name="G3 (Bethesda)">
        <title>Genome sequences of three phytopathogenic species of the Magnaporthaceae family of fungi.</title>
        <authorList>
            <person name="Okagaki L.H."/>
            <person name="Nunes C.C."/>
            <person name="Sailsbery J."/>
            <person name="Clay B."/>
            <person name="Brown D."/>
            <person name="John T."/>
            <person name="Oh Y."/>
            <person name="Young N."/>
            <person name="Fitzgerald M."/>
            <person name="Haas B.J."/>
            <person name="Zeng Q."/>
            <person name="Young S."/>
            <person name="Adiconis X."/>
            <person name="Fan L."/>
            <person name="Levin J.Z."/>
            <person name="Mitchell T.K."/>
            <person name="Okubara P.A."/>
            <person name="Farman M.L."/>
            <person name="Kohn L.M."/>
            <person name="Birren B."/>
            <person name="Ma L.-J."/>
            <person name="Dean R.A."/>
        </authorList>
    </citation>
    <scope>NUCLEOTIDE SEQUENCE</scope>
    <source>
        <strain evidence="3">R3-111a-1</strain>
    </source>
</reference>
<reference evidence="3" key="5">
    <citation type="submission" date="2018-04" db="UniProtKB">
        <authorList>
            <consortium name="EnsemblFungi"/>
        </authorList>
    </citation>
    <scope>IDENTIFICATION</scope>
    <source>
        <strain evidence="3">R3-111a-1</strain>
    </source>
</reference>
<keyword evidence="4" id="KW-1185">Reference proteome</keyword>
<feature type="compositionally biased region" description="Basic and acidic residues" evidence="1">
    <location>
        <begin position="1"/>
        <end position="10"/>
    </location>
</feature>
<feature type="region of interest" description="Disordered" evidence="1">
    <location>
        <begin position="1"/>
        <end position="35"/>
    </location>
</feature>
<reference evidence="2" key="3">
    <citation type="submission" date="2010-09" db="EMBL/GenBank/DDBJ databases">
        <title>Annotation of Gaeumannomyces graminis var. tritici R3-111a-1.</title>
        <authorList>
            <consortium name="The Broad Institute Genome Sequencing Platform"/>
            <person name="Ma L.-J."/>
            <person name="Dead R."/>
            <person name="Young S.K."/>
            <person name="Zeng Q."/>
            <person name="Gargeya S."/>
            <person name="Fitzgerald M."/>
            <person name="Haas B."/>
            <person name="Abouelleil A."/>
            <person name="Alvarado L."/>
            <person name="Arachchi H.M."/>
            <person name="Berlin A."/>
            <person name="Brown A."/>
            <person name="Chapman S.B."/>
            <person name="Chen Z."/>
            <person name="Dunbar C."/>
            <person name="Freedman E."/>
            <person name="Gearin G."/>
            <person name="Gellesch M."/>
            <person name="Goldberg J."/>
            <person name="Griggs A."/>
            <person name="Gujja S."/>
            <person name="Heiman D."/>
            <person name="Howarth C."/>
            <person name="Larson L."/>
            <person name="Lui A."/>
            <person name="MacDonald P.J.P."/>
            <person name="Mehta T."/>
            <person name="Montmayeur A."/>
            <person name="Murphy C."/>
            <person name="Neiman D."/>
            <person name="Pearson M."/>
            <person name="Priest M."/>
            <person name="Roberts A."/>
            <person name="Saif S."/>
            <person name="Shea T."/>
            <person name="Shenoy N."/>
            <person name="Sisk P."/>
            <person name="Stolte C."/>
            <person name="Sykes S."/>
            <person name="Yandava C."/>
            <person name="Wortman J."/>
            <person name="Nusbaum C."/>
            <person name="Birren B."/>
        </authorList>
    </citation>
    <scope>NUCLEOTIDE SEQUENCE</scope>
    <source>
        <strain evidence="2">R3-111a-1</strain>
    </source>
</reference>
<evidence type="ECO:0000256" key="1">
    <source>
        <dbReference type="SAM" id="MobiDB-lite"/>
    </source>
</evidence>
<dbReference type="RefSeq" id="XP_009226792.1">
    <property type="nucleotide sequence ID" value="XM_009228528.1"/>
</dbReference>
<reference evidence="2" key="2">
    <citation type="submission" date="2010-07" db="EMBL/GenBank/DDBJ databases">
        <authorList>
            <consortium name="The Broad Institute Genome Sequencing Platform"/>
            <consortium name="Broad Institute Genome Sequencing Center for Infectious Disease"/>
            <person name="Ma L.-J."/>
            <person name="Dead R."/>
            <person name="Young S."/>
            <person name="Zeng Q."/>
            <person name="Koehrsen M."/>
            <person name="Alvarado L."/>
            <person name="Berlin A."/>
            <person name="Chapman S.B."/>
            <person name="Chen Z."/>
            <person name="Freedman E."/>
            <person name="Gellesch M."/>
            <person name="Goldberg J."/>
            <person name="Griggs A."/>
            <person name="Gujja S."/>
            <person name="Heilman E.R."/>
            <person name="Heiman D."/>
            <person name="Hepburn T."/>
            <person name="Howarth C."/>
            <person name="Jen D."/>
            <person name="Larson L."/>
            <person name="Mehta T."/>
            <person name="Neiman D."/>
            <person name="Pearson M."/>
            <person name="Roberts A."/>
            <person name="Saif S."/>
            <person name="Shea T."/>
            <person name="Shenoy N."/>
            <person name="Sisk P."/>
            <person name="Stolte C."/>
            <person name="Sykes S."/>
            <person name="Walk T."/>
            <person name="White J."/>
            <person name="Yandava C."/>
            <person name="Haas B."/>
            <person name="Nusbaum C."/>
            <person name="Birren B."/>
        </authorList>
    </citation>
    <scope>NUCLEOTIDE SEQUENCE</scope>
    <source>
        <strain evidence="2">R3-111a-1</strain>
    </source>
</reference>
<dbReference type="EnsemblFungi" id="EJT71395">
    <property type="protein sequence ID" value="EJT71395"/>
    <property type="gene ID" value="GGTG_10654"/>
</dbReference>
<dbReference type="Proteomes" id="UP000006039">
    <property type="component" value="Unassembled WGS sequence"/>
</dbReference>
<dbReference type="GeneID" id="20351112"/>
<dbReference type="VEuPathDB" id="FungiDB:GGTG_10654"/>
<organism evidence="2">
    <name type="scientific">Gaeumannomyces tritici (strain R3-111a-1)</name>
    <name type="common">Wheat and barley take-all root rot fungus</name>
    <name type="synonym">Gaeumannomyces graminis var. tritici</name>
    <dbReference type="NCBI Taxonomy" id="644352"/>
    <lineage>
        <taxon>Eukaryota</taxon>
        <taxon>Fungi</taxon>
        <taxon>Dikarya</taxon>
        <taxon>Ascomycota</taxon>
        <taxon>Pezizomycotina</taxon>
        <taxon>Sordariomycetes</taxon>
        <taxon>Sordariomycetidae</taxon>
        <taxon>Magnaporthales</taxon>
        <taxon>Magnaporthaceae</taxon>
        <taxon>Gaeumannomyces</taxon>
    </lineage>
</organism>
<sequence length="228" mass="26772">METTRNDAARVKKIQMRREKRERRRKEREATRLANVQSGACETGKEGIEIPKNRAGRSSLANKNDELEKRLAELEKRHAELEKRALRVGARTDKVEAALARRTVEVTTQLEFFKADIKAGREIIRRLSRKVNKMEFWVAQLKGACDVGLDHPKKLTKRERKKKNIAIRNVRRKTEREAREVALRQAAQESRKKDCLAQENRRKAWRDAQKHWKESKMRGFPRRKGAGW</sequence>
<dbReference type="EMBL" id="GL385400">
    <property type="protein sequence ID" value="EJT71395.1"/>
    <property type="molecule type" value="Genomic_DNA"/>
</dbReference>
<feature type="region of interest" description="Disordered" evidence="1">
    <location>
        <begin position="183"/>
        <end position="228"/>
    </location>
</feature>
<evidence type="ECO:0000313" key="2">
    <source>
        <dbReference type="EMBL" id="EJT71395.1"/>
    </source>
</evidence>
<reference evidence="4" key="1">
    <citation type="submission" date="2010-07" db="EMBL/GenBank/DDBJ databases">
        <title>The genome sequence of Gaeumannomyces graminis var. tritici strain R3-111a-1.</title>
        <authorList>
            <consortium name="The Broad Institute Genome Sequencing Platform"/>
            <person name="Ma L.-J."/>
            <person name="Dead R."/>
            <person name="Young S."/>
            <person name="Zeng Q."/>
            <person name="Koehrsen M."/>
            <person name="Alvarado L."/>
            <person name="Berlin A."/>
            <person name="Chapman S.B."/>
            <person name="Chen Z."/>
            <person name="Freedman E."/>
            <person name="Gellesch M."/>
            <person name="Goldberg J."/>
            <person name="Griggs A."/>
            <person name="Gujja S."/>
            <person name="Heilman E.R."/>
            <person name="Heiman D."/>
            <person name="Hepburn T."/>
            <person name="Howarth C."/>
            <person name="Jen D."/>
            <person name="Larson L."/>
            <person name="Mehta T."/>
            <person name="Neiman D."/>
            <person name="Pearson M."/>
            <person name="Roberts A."/>
            <person name="Saif S."/>
            <person name="Shea T."/>
            <person name="Shenoy N."/>
            <person name="Sisk P."/>
            <person name="Stolte C."/>
            <person name="Sykes S."/>
            <person name="Walk T."/>
            <person name="White J."/>
            <person name="Yandava C."/>
            <person name="Haas B."/>
            <person name="Nusbaum C."/>
            <person name="Birren B."/>
        </authorList>
    </citation>
    <scope>NUCLEOTIDE SEQUENCE [LARGE SCALE GENOMIC DNA]</scope>
    <source>
        <strain evidence="4">R3-111a-1</strain>
    </source>
</reference>
<evidence type="ECO:0000313" key="4">
    <source>
        <dbReference type="Proteomes" id="UP000006039"/>
    </source>
</evidence>
<name>J3PAX9_GAET3</name>